<protein>
    <recommendedName>
        <fullName evidence="3">Large ribosomal subunit protein eL20</fullName>
    </recommendedName>
</protein>
<feature type="domain" description="Large ribosomal subunit protein eL20" evidence="4">
    <location>
        <begin position="2"/>
        <end position="55"/>
    </location>
</feature>
<dbReference type="GO" id="GO:1990904">
    <property type="term" value="C:ribonucleoprotein complex"/>
    <property type="evidence" value="ECO:0007669"/>
    <property type="project" value="UniProtKB-KW"/>
</dbReference>
<dbReference type="GO" id="GO:0070180">
    <property type="term" value="F:large ribosomal subunit rRNA binding"/>
    <property type="evidence" value="ECO:0007669"/>
    <property type="project" value="UniProtKB-UniRule"/>
</dbReference>
<evidence type="ECO:0000313" key="6">
    <source>
        <dbReference type="Proteomes" id="UP000027153"/>
    </source>
</evidence>
<keyword evidence="2 3" id="KW-0687">Ribonucleoprotein</keyword>
<reference evidence="5 6" key="1">
    <citation type="journal article" date="2013" name="Nature">
        <title>Anaerobic oxidation of methane coupled to nitrate reduction in a novel archaeal lineage.</title>
        <authorList>
            <person name="Haroon M.F."/>
            <person name="Hu S."/>
            <person name="Shi Y."/>
            <person name="Imelfort M."/>
            <person name="Keller J."/>
            <person name="Hugenholtz P."/>
            <person name="Yuan Z."/>
            <person name="Tyson G.W."/>
        </authorList>
    </citation>
    <scope>NUCLEOTIDE SEQUENCE [LARGE SCALE GENOMIC DNA]</scope>
    <source>
        <strain evidence="5 6">ANME-2d</strain>
    </source>
</reference>
<proteinExistence type="inferred from homology"/>
<keyword evidence="3" id="KW-0694">RNA-binding</keyword>
<evidence type="ECO:0000259" key="4">
    <source>
        <dbReference type="Pfam" id="PF01775"/>
    </source>
</evidence>
<dbReference type="InterPro" id="IPR023573">
    <property type="entry name" value="Ribosomal_eL20_dom"/>
</dbReference>
<evidence type="ECO:0000256" key="3">
    <source>
        <dbReference type="HAMAP-Rule" id="MF_00273"/>
    </source>
</evidence>
<comment type="caution">
    <text evidence="5">The sequence shown here is derived from an EMBL/GenBank/DDBJ whole genome shotgun (WGS) entry which is preliminary data.</text>
</comment>
<dbReference type="GO" id="GO:0006412">
    <property type="term" value="P:translation"/>
    <property type="evidence" value="ECO:0007669"/>
    <property type="project" value="UniProtKB-UniRule"/>
</dbReference>
<keyword evidence="1 3" id="KW-0689">Ribosomal protein</keyword>
<gene>
    <name evidence="3" type="primary">rpl18a</name>
    <name evidence="3" type="synonym">rpl20e</name>
    <name evidence="3" type="synonym">rplX</name>
    <name evidence="5" type="ORF">ANME2D_03246</name>
</gene>
<dbReference type="HAMAP" id="MF_00273">
    <property type="entry name" value="Ribosomal_eL20"/>
    <property type="match status" value="1"/>
</dbReference>
<dbReference type="EMBL" id="JMIY01000007">
    <property type="protein sequence ID" value="KCZ71211.1"/>
    <property type="molecule type" value="Genomic_DNA"/>
</dbReference>
<dbReference type="NCBIfam" id="NF001981">
    <property type="entry name" value="PRK00773.1-1"/>
    <property type="match status" value="1"/>
</dbReference>
<accession>A0A062UW11</accession>
<dbReference type="InterPro" id="IPR028877">
    <property type="entry name" value="Ribosomal_eL20"/>
</dbReference>
<dbReference type="RefSeq" id="WP_048093483.1">
    <property type="nucleotide sequence ID" value="NZ_JMIY01000007.1"/>
</dbReference>
<comment type="subunit">
    <text evidence="3">Part of the 50S ribosomal subunit. Binds 23S rRNA.</text>
</comment>
<keyword evidence="6" id="KW-1185">Reference proteome</keyword>
<keyword evidence="3" id="KW-0699">rRNA-binding</keyword>
<evidence type="ECO:0000256" key="1">
    <source>
        <dbReference type="ARBA" id="ARBA00022980"/>
    </source>
</evidence>
<dbReference type="OrthoDB" id="191241at2157"/>
<dbReference type="GO" id="GO:0003735">
    <property type="term" value="F:structural constituent of ribosome"/>
    <property type="evidence" value="ECO:0007669"/>
    <property type="project" value="InterPro"/>
</dbReference>
<name>A0A062UW11_9EURY</name>
<dbReference type="GO" id="GO:0005840">
    <property type="term" value="C:ribosome"/>
    <property type="evidence" value="ECO:0007669"/>
    <property type="project" value="UniProtKB-KW"/>
</dbReference>
<dbReference type="Gene3D" id="3.10.20.10">
    <property type="match status" value="1"/>
</dbReference>
<organism evidence="5 6">
    <name type="scientific">Candidatus Methanoperedens nitratireducens</name>
    <dbReference type="NCBI Taxonomy" id="1392998"/>
    <lineage>
        <taxon>Archaea</taxon>
        <taxon>Methanobacteriati</taxon>
        <taxon>Methanobacteriota</taxon>
        <taxon>Stenosarchaea group</taxon>
        <taxon>Methanomicrobia</taxon>
        <taxon>Methanosarcinales</taxon>
        <taxon>ANME-2 cluster</taxon>
        <taxon>Candidatus Methanoperedentaceae</taxon>
        <taxon>Candidatus Methanoperedens</taxon>
    </lineage>
</organism>
<comment type="similarity">
    <text evidence="3">Belongs to the eukaryotic ribosomal protein eL20 family.</text>
</comment>
<sequence>MNFIVKGIFRAGEKWERFTKNVTSMSKTNASDRVYSLIGSEHGLKRNLIKIESIEEVKE</sequence>
<dbReference type="Pfam" id="PF01775">
    <property type="entry name" value="Ribosomal_L18A"/>
    <property type="match status" value="1"/>
</dbReference>
<evidence type="ECO:0000313" key="5">
    <source>
        <dbReference type="EMBL" id="KCZ71211.1"/>
    </source>
</evidence>
<dbReference type="Proteomes" id="UP000027153">
    <property type="component" value="Unassembled WGS sequence"/>
</dbReference>
<dbReference type="AlphaFoldDB" id="A0A062UW11"/>
<dbReference type="SUPFAM" id="SSF160374">
    <property type="entry name" value="RplX-like"/>
    <property type="match status" value="1"/>
</dbReference>
<evidence type="ECO:0000256" key="2">
    <source>
        <dbReference type="ARBA" id="ARBA00023274"/>
    </source>
</evidence>